<dbReference type="RefSeq" id="WP_102243185.1">
    <property type="nucleotide sequence ID" value="NZ_CP025704.1"/>
</dbReference>
<gene>
    <name evidence="1" type="ORF">C0V70_07180</name>
</gene>
<protein>
    <submittedName>
        <fullName evidence="1">Uncharacterized protein</fullName>
    </submittedName>
</protein>
<name>A0A2K9NQW8_BACTC</name>
<proteinExistence type="predicted"/>
<dbReference type="EMBL" id="CP025704">
    <property type="protein sequence ID" value="AUN97892.1"/>
    <property type="molecule type" value="Genomic_DNA"/>
</dbReference>
<accession>A0A2K9NQW8</accession>
<dbReference type="AlphaFoldDB" id="A0A2K9NQW8"/>
<organism evidence="1 2">
    <name type="scientific">Bacteriovorax stolpii</name>
    <name type="common">Bdellovibrio stolpii</name>
    <dbReference type="NCBI Taxonomy" id="960"/>
    <lineage>
        <taxon>Bacteria</taxon>
        <taxon>Pseudomonadati</taxon>
        <taxon>Bdellovibrionota</taxon>
        <taxon>Bacteriovoracia</taxon>
        <taxon>Bacteriovoracales</taxon>
        <taxon>Bacteriovoracaceae</taxon>
        <taxon>Bacteriovorax</taxon>
    </lineage>
</organism>
<keyword evidence="2" id="KW-1185">Reference proteome</keyword>
<evidence type="ECO:0000313" key="2">
    <source>
        <dbReference type="Proteomes" id="UP000235584"/>
    </source>
</evidence>
<dbReference type="PROSITE" id="PS51257">
    <property type="entry name" value="PROKAR_LIPOPROTEIN"/>
    <property type="match status" value="1"/>
</dbReference>
<dbReference type="Proteomes" id="UP000235584">
    <property type="component" value="Chromosome"/>
</dbReference>
<reference evidence="1 2" key="1">
    <citation type="submission" date="2018-01" db="EMBL/GenBank/DDBJ databases">
        <title>Complete genome sequence of Bacteriovorax stolpii DSM12778.</title>
        <authorList>
            <person name="Tang B."/>
            <person name="Chang J."/>
        </authorList>
    </citation>
    <scope>NUCLEOTIDE SEQUENCE [LARGE SCALE GENOMIC DNA]</scope>
    <source>
        <strain evidence="1 2">DSM 12778</strain>
    </source>
</reference>
<dbReference type="KEGG" id="bsto:C0V70_07180"/>
<dbReference type="OrthoDB" id="5293980at2"/>
<sequence>MKKNICLMLLIVLFTSCESQLGTAVSSAFTNLFTGKGFGSSSSDEMYDELKEKERMSKETSYISGSGACVSGAEDALVMVLDKTANQFSKIKDKLCSCKAWGTCDNKSCSCEKLCPEGFDILDRGVDNDAPENSLSFNNGDTAFYKKDSGYTGYCWGHAVVTQRFNRLATFNANYKKPFAEEDEKSARIRNYQYIIDKINNNEPVEIMGFKNLKEFSSDPEVKDLLQESVKKNWGENAMSMQGLTMVTSTRSQGEEYYSKLFDDIEYRLGKHQEPTIVLNQLGEGSTAHAFLISGSGIDQTTGERYLCARDNNFSAEKITNCQKKLYLTKEGTLEYHMIPGMPPKAIGNMKVSYTENSNTVEQVKNLKEHCMGVKGCRGPLGNEYSTGH</sequence>
<evidence type="ECO:0000313" key="1">
    <source>
        <dbReference type="EMBL" id="AUN97892.1"/>
    </source>
</evidence>